<feature type="transmembrane region" description="Helical" evidence="1">
    <location>
        <begin position="187"/>
        <end position="206"/>
    </location>
</feature>
<organism evidence="2 3">
    <name type="scientific">Streptomyces hyderabadensis</name>
    <dbReference type="NCBI Taxonomy" id="598549"/>
    <lineage>
        <taxon>Bacteria</taxon>
        <taxon>Bacillati</taxon>
        <taxon>Actinomycetota</taxon>
        <taxon>Actinomycetes</taxon>
        <taxon>Kitasatosporales</taxon>
        <taxon>Streptomycetaceae</taxon>
        <taxon>Streptomyces</taxon>
    </lineage>
</organism>
<dbReference type="RefSeq" id="WP_226027436.1">
    <property type="nucleotide sequence ID" value="NZ_BAABIV010000009.1"/>
</dbReference>
<feature type="transmembrane region" description="Helical" evidence="1">
    <location>
        <begin position="119"/>
        <end position="138"/>
    </location>
</feature>
<keyword evidence="1" id="KW-0472">Membrane</keyword>
<accession>A0ABP9I0I4</accession>
<keyword evidence="1" id="KW-1133">Transmembrane helix</keyword>
<gene>
    <name evidence="2" type="ORF">GCM10023257_22110</name>
</gene>
<reference evidence="3" key="1">
    <citation type="journal article" date="2019" name="Int. J. Syst. Evol. Microbiol.">
        <title>The Global Catalogue of Microorganisms (GCM) 10K type strain sequencing project: providing services to taxonomists for standard genome sequencing and annotation.</title>
        <authorList>
            <consortium name="The Broad Institute Genomics Platform"/>
            <consortium name="The Broad Institute Genome Sequencing Center for Infectious Disease"/>
            <person name="Wu L."/>
            <person name="Ma J."/>
        </authorList>
    </citation>
    <scope>NUCLEOTIDE SEQUENCE [LARGE SCALE GENOMIC DNA]</scope>
    <source>
        <strain evidence="3">JCM 17657</strain>
    </source>
</reference>
<evidence type="ECO:0000256" key="1">
    <source>
        <dbReference type="SAM" id="Phobius"/>
    </source>
</evidence>
<evidence type="ECO:0000313" key="3">
    <source>
        <dbReference type="Proteomes" id="UP001500610"/>
    </source>
</evidence>
<sequence>MAPGVTAQLVGPLWRTLPWRALAAAGTLGLLVAAGPLATGAEPAPWQTLLVLRGVALIGALGLVFLLDDPARHLTAPVPAPRPVRQALRVALVAPMAVLWWTAVLLLSHSASRPPAGAVSLEAAAVGVLALAVAALAVRLTDEASPGPFVAAALLLIAVLAPLLAPEGWALFVQADDPRWPAGHDRWALLLAVAAVVGALCGPEPLGRGARRLSRAGAPG</sequence>
<feature type="transmembrane region" description="Helical" evidence="1">
    <location>
        <begin position="87"/>
        <end position="107"/>
    </location>
</feature>
<keyword evidence="3" id="KW-1185">Reference proteome</keyword>
<feature type="transmembrane region" description="Helical" evidence="1">
    <location>
        <begin position="50"/>
        <end position="67"/>
    </location>
</feature>
<keyword evidence="1" id="KW-0812">Transmembrane</keyword>
<proteinExistence type="predicted"/>
<feature type="transmembrane region" description="Helical" evidence="1">
    <location>
        <begin position="150"/>
        <end position="175"/>
    </location>
</feature>
<evidence type="ECO:0000313" key="2">
    <source>
        <dbReference type="EMBL" id="GAA4983039.1"/>
    </source>
</evidence>
<dbReference type="EMBL" id="BAABIV010000009">
    <property type="protein sequence ID" value="GAA4983039.1"/>
    <property type="molecule type" value="Genomic_DNA"/>
</dbReference>
<protein>
    <submittedName>
        <fullName evidence="2">ABC transporter</fullName>
    </submittedName>
</protein>
<comment type="caution">
    <text evidence="2">The sequence shown here is derived from an EMBL/GenBank/DDBJ whole genome shotgun (WGS) entry which is preliminary data.</text>
</comment>
<name>A0ABP9I0I4_9ACTN</name>
<dbReference type="Proteomes" id="UP001500610">
    <property type="component" value="Unassembled WGS sequence"/>
</dbReference>